<dbReference type="RefSeq" id="WP_018395477.1">
    <property type="nucleotide sequence ID" value="NZ_LQWZ01000036.1"/>
</dbReference>
<dbReference type="Pfam" id="PF00856">
    <property type="entry name" value="SET"/>
    <property type="match status" value="1"/>
</dbReference>
<dbReference type="GO" id="GO:0032259">
    <property type="term" value="P:methylation"/>
    <property type="evidence" value="ECO:0007669"/>
    <property type="project" value="UniProtKB-KW"/>
</dbReference>
<dbReference type="AlphaFoldDB" id="A0A177KL31"/>
<feature type="domain" description="SET" evidence="1">
    <location>
        <begin position="2"/>
        <end position="111"/>
    </location>
</feature>
<dbReference type="SUPFAM" id="SSF82199">
    <property type="entry name" value="SET domain"/>
    <property type="match status" value="1"/>
</dbReference>
<accession>A0A177KL31</accession>
<reference evidence="2 3" key="1">
    <citation type="submission" date="2016-01" db="EMBL/GenBank/DDBJ databases">
        <title>Investigation of taxonomic status of Bacillus aminovorans.</title>
        <authorList>
            <person name="Verma A."/>
            <person name="Pal Y."/>
            <person name="Krishnamurthi S."/>
        </authorList>
    </citation>
    <scope>NUCLEOTIDE SEQUENCE [LARGE SCALE GENOMIC DNA]</scope>
    <source>
        <strain evidence="2 3">DSM 4337</strain>
    </source>
</reference>
<dbReference type="Gene3D" id="2.170.270.10">
    <property type="entry name" value="SET domain"/>
    <property type="match status" value="1"/>
</dbReference>
<gene>
    <name evidence="2" type="ORF">AWH48_13165</name>
</gene>
<dbReference type="CDD" id="cd10540">
    <property type="entry name" value="SET_SpSet7-like"/>
    <property type="match status" value="1"/>
</dbReference>
<dbReference type="EMBL" id="LQWZ01000036">
    <property type="protein sequence ID" value="OAH53291.1"/>
    <property type="molecule type" value="Genomic_DNA"/>
</dbReference>
<dbReference type="SMART" id="SM00317">
    <property type="entry name" value="SET"/>
    <property type="match status" value="1"/>
</dbReference>
<keyword evidence="2" id="KW-0489">Methyltransferase</keyword>
<name>A0A177KL31_9BACI</name>
<dbReference type="PANTHER" id="PTHR12197">
    <property type="entry name" value="HISTONE-LYSINE N-METHYLTRANSFERASE SMYD"/>
    <property type="match status" value="1"/>
</dbReference>
<dbReference type="InterPro" id="IPR046341">
    <property type="entry name" value="SET_dom_sf"/>
</dbReference>
<evidence type="ECO:0000259" key="1">
    <source>
        <dbReference type="PROSITE" id="PS50280"/>
    </source>
</evidence>
<evidence type="ECO:0000313" key="3">
    <source>
        <dbReference type="Proteomes" id="UP000077271"/>
    </source>
</evidence>
<dbReference type="PIRSF" id="PIRSF022536">
    <property type="entry name" value="A612L_SET"/>
    <property type="match status" value="1"/>
</dbReference>
<sequence length="126" mass="14584">MDLLCIKDSGKYGRGIYATRDIKTGKCIEVSPVIVSPPTEWKYLKKTVLSEYYFTWGENYEHKALALGYGSLFNHSYTPNATFVYKPDILSIAFFTISDIKKGEEITINYNWYPEDKSPLWFDVID</sequence>
<protein>
    <submittedName>
        <fullName evidence="2">SET domain-containing protein-lysine N-methyltransferase</fullName>
    </submittedName>
</protein>
<organism evidence="2 3">
    <name type="scientific">Domibacillus aminovorans</name>
    <dbReference type="NCBI Taxonomy" id="29332"/>
    <lineage>
        <taxon>Bacteria</taxon>
        <taxon>Bacillati</taxon>
        <taxon>Bacillota</taxon>
        <taxon>Bacilli</taxon>
        <taxon>Bacillales</taxon>
        <taxon>Bacillaceae</taxon>
        <taxon>Domibacillus</taxon>
    </lineage>
</organism>
<dbReference type="PANTHER" id="PTHR12197:SF251">
    <property type="entry name" value="EG:BACR7C10.4 PROTEIN"/>
    <property type="match status" value="1"/>
</dbReference>
<dbReference type="InterPro" id="IPR009207">
    <property type="entry name" value="SET7_MeTrfase"/>
</dbReference>
<proteinExistence type="predicted"/>
<evidence type="ECO:0000313" key="2">
    <source>
        <dbReference type="EMBL" id="OAH53291.1"/>
    </source>
</evidence>
<keyword evidence="2" id="KW-0808">Transferase</keyword>
<dbReference type="InterPro" id="IPR001214">
    <property type="entry name" value="SET_dom"/>
</dbReference>
<dbReference type="InterPro" id="IPR050869">
    <property type="entry name" value="H3K4_H4K5_MeTrfase"/>
</dbReference>
<dbReference type="GO" id="GO:0062122">
    <property type="term" value="F:histone H3K37 methyltransferase activity"/>
    <property type="evidence" value="ECO:0007669"/>
    <property type="project" value="InterPro"/>
</dbReference>
<dbReference type="Proteomes" id="UP000077271">
    <property type="component" value="Unassembled WGS sequence"/>
</dbReference>
<comment type="caution">
    <text evidence="2">The sequence shown here is derived from an EMBL/GenBank/DDBJ whole genome shotgun (WGS) entry which is preliminary data.</text>
</comment>
<dbReference type="PROSITE" id="PS50280">
    <property type="entry name" value="SET"/>
    <property type="match status" value="1"/>
</dbReference>